<evidence type="ECO:0000313" key="2">
    <source>
        <dbReference type="Proteomes" id="UP001317870"/>
    </source>
</evidence>
<name>A0ABM8CW44_9NOCA</name>
<sequence length="154" mass="16730">MSTSRPVPTALYITESAALRLADRAAREGTSSTALLDRLIREGVDQLDHPGIVFRGPLHDRRAALSAGPEVWEVVARLRELDGPVERRIAALSAKSDLNTSKIRLALAYARAHDGEILERIARNKQAAESIHRRGVRVAATSLPSSVLDGPPWA</sequence>
<organism evidence="1 2">
    <name type="scientific">Nocardia sputorum</name>
    <dbReference type="NCBI Taxonomy" id="2984338"/>
    <lineage>
        <taxon>Bacteria</taxon>
        <taxon>Bacillati</taxon>
        <taxon>Actinomycetota</taxon>
        <taxon>Actinomycetes</taxon>
        <taxon>Mycobacteriales</taxon>
        <taxon>Nocardiaceae</taxon>
        <taxon>Nocardia</taxon>
    </lineage>
</organism>
<gene>
    <name evidence="1" type="ORF">IFM12276_22350</name>
</gene>
<accession>A0ABM8CW44</accession>
<dbReference type="EMBL" id="AP026978">
    <property type="protein sequence ID" value="BDT99206.1"/>
    <property type="molecule type" value="Genomic_DNA"/>
</dbReference>
<proteinExistence type="predicted"/>
<dbReference type="Proteomes" id="UP001317870">
    <property type="component" value="Chromosome"/>
</dbReference>
<keyword evidence="2" id="KW-1185">Reference proteome</keyword>
<reference evidence="1 2" key="1">
    <citation type="submission" date="2022-11" db="EMBL/GenBank/DDBJ databases">
        <title>Genome Sequencing of Nocardia sp. ON39_IFM12276 and assembly.</title>
        <authorList>
            <person name="Shimojima M."/>
            <person name="Toyokawa M."/>
            <person name="Uesaka K."/>
        </authorList>
    </citation>
    <scope>NUCLEOTIDE SEQUENCE [LARGE SCALE GENOMIC DNA]</scope>
    <source>
        <strain evidence="1 2">IFM 12276</strain>
    </source>
</reference>
<protein>
    <recommendedName>
        <fullName evidence="3">CopG family transcriptional regulator</fullName>
    </recommendedName>
</protein>
<evidence type="ECO:0000313" key="1">
    <source>
        <dbReference type="EMBL" id="BDT99206.1"/>
    </source>
</evidence>
<dbReference type="RefSeq" id="WP_281879335.1">
    <property type="nucleotide sequence ID" value="NZ_AP026976.1"/>
</dbReference>
<evidence type="ECO:0008006" key="3">
    <source>
        <dbReference type="Google" id="ProtNLM"/>
    </source>
</evidence>